<organism evidence="7 8">
    <name type="scientific">Cochliobolus heterostrophus (strain C5 / ATCC 48332 / race O)</name>
    <name type="common">Southern corn leaf blight fungus</name>
    <name type="synonym">Bipolaris maydis</name>
    <dbReference type="NCBI Taxonomy" id="701091"/>
    <lineage>
        <taxon>Eukaryota</taxon>
        <taxon>Fungi</taxon>
        <taxon>Dikarya</taxon>
        <taxon>Ascomycota</taxon>
        <taxon>Pezizomycotina</taxon>
        <taxon>Dothideomycetes</taxon>
        <taxon>Pleosporomycetidae</taxon>
        <taxon>Pleosporales</taxon>
        <taxon>Pleosporineae</taxon>
        <taxon>Pleosporaceae</taxon>
        <taxon>Bipolaris</taxon>
    </lineage>
</organism>
<dbReference type="InterPro" id="IPR013087">
    <property type="entry name" value="Znf_C2H2_type"/>
</dbReference>
<dbReference type="GO" id="GO:0008270">
    <property type="term" value="F:zinc ion binding"/>
    <property type="evidence" value="ECO:0007669"/>
    <property type="project" value="UniProtKB-KW"/>
</dbReference>
<dbReference type="OrthoDB" id="3678489at2759"/>
<dbReference type="Gene3D" id="3.30.160.60">
    <property type="entry name" value="Classic Zinc Finger"/>
    <property type="match status" value="1"/>
</dbReference>
<evidence type="ECO:0000256" key="3">
    <source>
        <dbReference type="ARBA" id="ARBA00022771"/>
    </source>
</evidence>
<evidence type="ECO:0000259" key="6">
    <source>
        <dbReference type="PROSITE" id="PS50157"/>
    </source>
</evidence>
<keyword evidence="3 5" id="KW-0863">Zinc-finger</keyword>
<keyword evidence="2" id="KW-0677">Repeat</keyword>
<name>M2SHT5_COCH5</name>
<sequence>MFWSDGDSDGEFSNQYALRQHRRDASGHHPCDSCDFVGATRADLFIHHGQTRHAAVCRGCNNGRGRIWEWESQEYLDHLEDENVCGLCETHFQTPSNLEHHEMTHLERTIECYGCYRKFPTYPAMIIHLEAATCASGINIRDLNQSAAMCFQWKAYLEREYRQELLERVDLEAKYGRVYPFRCPGCELSFTKLSGLFQHVYSNACRQDLHEGKMAKLIHWLENRHDSS</sequence>
<dbReference type="SUPFAM" id="SSF57667">
    <property type="entry name" value="beta-beta-alpha zinc fingers"/>
    <property type="match status" value="1"/>
</dbReference>
<evidence type="ECO:0000313" key="7">
    <source>
        <dbReference type="EMBL" id="EMD84945.1"/>
    </source>
</evidence>
<reference evidence="8" key="2">
    <citation type="journal article" date="2013" name="PLoS Genet.">
        <title>Comparative genome structure, secondary metabolite, and effector coding capacity across Cochliobolus pathogens.</title>
        <authorList>
            <person name="Condon B.J."/>
            <person name="Leng Y."/>
            <person name="Wu D."/>
            <person name="Bushley K.E."/>
            <person name="Ohm R.A."/>
            <person name="Otillar R."/>
            <person name="Martin J."/>
            <person name="Schackwitz W."/>
            <person name="Grimwood J."/>
            <person name="MohdZainudin N."/>
            <person name="Xue C."/>
            <person name="Wang R."/>
            <person name="Manning V.A."/>
            <person name="Dhillon B."/>
            <person name="Tu Z.J."/>
            <person name="Steffenson B.J."/>
            <person name="Salamov A."/>
            <person name="Sun H."/>
            <person name="Lowry S."/>
            <person name="LaButti K."/>
            <person name="Han J."/>
            <person name="Copeland A."/>
            <person name="Lindquist E."/>
            <person name="Barry K."/>
            <person name="Schmutz J."/>
            <person name="Baker S.E."/>
            <person name="Ciuffetti L.M."/>
            <person name="Grigoriev I.V."/>
            <person name="Zhong S."/>
            <person name="Turgeon B.G."/>
        </authorList>
    </citation>
    <scope>NUCLEOTIDE SEQUENCE [LARGE SCALE GENOMIC DNA]</scope>
    <source>
        <strain evidence="8">C5 / ATCC 48332 / race O</strain>
    </source>
</reference>
<accession>M2SHT5</accession>
<dbReference type="GO" id="GO:0000981">
    <property type="term" value="F:DNA-binding transcription factor activity, RNA polymerase II-specific"/>
    <property type="evidence" value="ECO:0007669"/>
    <property type="project" value="TreeGrafter"/>
</dbReference>
<evidence type="ECO:0000256" key="1">
    <source>
        <dbReference type="ARBA" id="ARBA00022723"/>
    </source>
</evidence>
<feature type="domain" description="C2H2-type" evidence="6">
    <location>
        <begin position="181"/>
        <end position="215"/>
    </location>
</feature>
<reference evidence="7 8" key="1">
    <citation type="journal article" date="2012" name="PLoS Pathog.">
        <title>Diverse lifestyles and strategies of plant pathogenesis encoded in the genomes of eighteen Dothideomycetes fungi.</title>
        <authorList>
            <person name="Ohm R.A."/>
            <person name="Feau N."/>
            <person name="Henrissat B."/>
            <person name="Schoch C.L."/>
            <person name="Horwitz B.A."/>
            <person name="Barry K.W."/>
            <person name="Condon B.J."/>
            <person name="Copeland A.C."/>
            <person name="Dhillon B."/>
            <person name="Glaser F."/>
            <person name="Hesse C.N."/>
            <person name="Kosti I."/>
            <person name="LaButti K."/>
            <person name="Lindquist E.A."/>
            <person name="Lucas S."/>
            <person name="Salamov A.A."/>
            <person name="Bradshaw R.E."/>
            <person name="Ciuffetti L."/>
            <person name="Hamelin R.C."/>
            <person name="Kema G.H.J."/>
            <person name="Lawrence C."/>
            <person name="Scott J.A."/>
            <person name="Spatafora J.W."/>
            <person name="Turgeon B.G."/>
            <person name="de Wit P.J.G.M."/>
            <person name="Zhong S."/>
            <person name="Goodwin S.B."/>
            <person name="Grigoriev I.V."/>
        </authorList>
    </citation>
    <scope>NUCLEOTIDE SEQUENCE [LARGE SCALE GENOMIC DNA]</scope>
    <source>
        <strain evidence="8">C5 / ATCC 48332 / race O</strain>
    </source>
</reference>
<dbReference type="InterPro" id="IPR036236">
    <property type="entry name" value="Znf_C2H2_sf"/>
</dbReference>
<proteinExistence type="predicted"/>
<dbReference type="eggNOG" id="KOG1721">
    <property type="taxonomic scope" value="Eukaryota"/>
</dbReference>
<dbReference type="AlphaFoldDB" id="M2SHT5"/>
<dbReference type="SMART" id="SM00355">
    <property type="entry name" value="ZnF_C2H2"/>
    <property type="match status" value="3"/>
</dbReference>
<dbReference type="OMA" id="RIWEWES"/>
<dbReference type="PROSITE" id="PS50157">
    <property type="entry name" value="ZINC_FINGER_C2H2_2"/>
    <property type="match status" value="1"/>
</dbReference>
<dbReference type="Pfam" id="PF00096">
    <property type="entry name" value="zf-C2H2"/>
    <property type="match status" value="1"/>
</dbReference>
<dbReference type="PANTHER" id="PTHR24409">
    <property type="entry name" value="ZINC FINGER PROTEIN 142"/>
    <property type="match status" value="1"/>
</dbReference>
<protein>
    <recommendedName>
        <fullName evidence="6">C2H2-type domain-containing protein</fullName>
    </recommendedName>
</protein>
<dbReference type="Proteomes" id="UP000016936">
    <property type="component" value="Unassembled WGS sequence"/>
</dbReference>
<dbReference type="STRING" id="701091.M2SHT5"/>
<keyword evidence="8" id="KW-1185">Reference proteome</keyword>
<evidence type="ECO:0000256" key="5">
    <source>
        <dbReference type="PROSITE-ProRule" id="PRU00042"/>
    </source>
</evidence>
<dbReference type="GO" id="GO:0000977">
    <property type="term" value="F:RNA polymerase II transcription regulatory region sequence-specific DNA binding"/>
    <property type="evidence" value="ECO:0007669"/>
    <property type="project" value="TreeGrafter"/>
</dbReference>
<dbReference type="EMBL" id="KB445597">
    <property type="protein sequence ID" value="EMD84945.1"/>
    <property type="molecule type" value="Genomic_DNA"/>
</dbReference>
<dbReference type="GO" id="GO:0005634">
    <property type="term" value="C:nucleus"/>
    <property type="evidence" value="ECO:0007669"/>
    <property type="project" value="TreeGrafter"/>
</dbReference>
<dbReference type="PROSITE" id="PS00028">
    <property type="entry name" value="ZINC_FINGER_C2H2_1"/>
    <property type="match status" value="1"/>
</dbReference>
<evidence type="ECO:0000256" key="2">
    <source>
        <dbReference type="ARBA" id="ARBA00022737"/>
    </source>
</evidence>
<evidence type="ECO:0000313" key="8">
    <source>
        <dbReference type="Proteomes" id="UP000016936"/>
    </source>
</evidence>
<keyword evidence="4" id="KW-0862">Zinc</keyword>
<keyword evidence="1" id="KW-0479">Metal-binding</keyword>
<gene>
    <name evidence="7" type="ORF">COCHEDRAFT_1199220</name>
</gene>
<evidence type="ECO:0000256" key="4">
    <source>
        <dbReference type="ARBA" id="ARBA00022833"/>
    </source>
</evidence>
<dbReference type="HOGENOM" id="CLU_075838_2_0_1"/>
<dbReference type="PANTHER" id="PTHR24409:SF295">
    <property type="entry name" value="AZ2-RELATED"/>
    <property type="match status" value="1"/>
</dbReference>